<reference evidence="1 2" key="1">
    <citation type="submission" date="2010-08" db="EMBL/GenBank/DDBJ databases">
        <authorList>
            <consortium name="US DOE Joint Genome Institute (JGI-PGF)"/>
            <person name="Lucas S."/>
            <person name="Copeland A."/>
            <person name="Lapidus A."/>
            <person name="Cheng J.-F."/>
            <person name="Bruce D."/>
            <person name="Goodwin L."/>
            <person name="Pitluck S."/>
            <person name="Land M.L."/>
            <person name="Hauser L."/>
            <person name="Chang Y.-J."/>
            <person name="Anderson I.J."/>
            <person name="Johnson E."/>
            <person name="Mulhopadhyay B."/>
            <person name="Kyrpides N."/>
            <person name="Woyke T.J."/>
        </authorList>
    </citation>
    <scope>NUCLEOTIDE SEQUENCE [LARGE SCALE GENOMIC DNA]</scope>
    <source>
        <strain evidence="1 2">6</strain>
    </source>
</reference>
<dbReference type="Proteomes" id="UP000005753">
    <property type="component" value="Chromosome"/>
</dbReference>
<proteinExistence type="predicted"/>
<sequence length="64" mass="7293">MRNNGFECALVLGGQQELYSAREKTSEQKCSGVFGVWTRAKIYFATVQEKNLTYVYSLCYNPNS</sequence>
<name>I5AVJ7_EUBC6</name>
<accession>I5AVJ7</accession>
<evidence type="ECO:0000313" key="1">
    <source>
        <dbReference type="EMBL" id="EIM57820.1"/>
    </source>
</evidence>
<protein>
    <submittedName>
        <fullName evidence="1">Uncharacterized protein</fullName>
    </submittedName>
</protein>
<dbReference type="EMBL" id="CM001487">
    <property type="protein sequence ID" value="EIM57820.1"/>
    <property type="molecule type" value="Genomic_DNA"/>
</dbReference>
<gene>
    <name evidence="1" type="ORF">EubceDRAFT1_2050</name>
</gene>
<evidence type="ECO:0000313" key="2">
    <source>
        <dbReference type="Proteomes" id="UP000005753"/>
    </source>
</evidence>
<keyword evidence="2" id="KW-1185">Reference proteome</keyword>
<organism evidence="1 2">
    <name type="scientific">Eubacterium cellulosolvens (strain ATCC 43171 / JCM 9499 / 6)</name>
    <name type="common">Cillobacterium cellulosolvens</name>
    <dbReference type="NCBI Taxonomy" id="633697"/>
    <lineage>
        <taxon>Bacteria</taxon>
        <taxon>Bacillati</taxon>
        <taxon>Bacillota</taxon>
        <taxon>Clostridia</taxon>
        <taxon>Eubacteriales</taxon>
        <taxon>Eubacteriaceae</taxon>
        <taxon>Eubacterium</taxon>
    </lineage>
</organism>
<reference evidence="1 2" key="2">
    <citation type="submission" date="2012-02" db="EMBL/GenBank/DDBJ databases">
        <title>Improved High-Quality Draft sequence of Eubacterium cellulosolvens 6.</title>
        <authorList>
            <consortium name="US DOE Joint Genome Institute"/>
            <person name="Lucas S."/>
            <person name="Han J."/>
            <person name="Lapidus A."/>
            <person name="Cheng J.-F."/>
            <person name="Goodwin L."/>
            <person name="Pitluck S."/>
            <person name="Peters L."/>
            <person name="Mikhailova N."/>
            <person name="Gu W."/>
            <person name="Detter J.C."/>
            <person name="Han C."/>
            <person name="Tapia R."/>
            <person name="Land M."/>
            <person name="Hauser L."/>
            <person name="Kyrpides N."/>
            <person name="Ivanova N."/>
            <person name="Pagani I."/>
            <person name="Johnson E."/>
            <person name="Mukhopadhyay B."/>
            <person name="Anderson I."/>
            <person name="Woyke T."/>
        </authorList>
    </citation>
    <scope>NUCLEOTIDE SEQUENCE [LARGE SCALE GENOMIC DNA]</scope>
    <source>
        <strain evidence="1 2">6</strain>
    </source>
</reference>
<dbReference type="STRING" id="633697.EubceDRAFT1_2050"/>
<dbReference type="HOGENOM" id="CLU_2861056_0_0_9"/>
<dbReference type="AlphaFoldDB" id="I5AVJ7"/>